<evidence type="ECO:0000256" key="1">
    <source>
        <dbReference type="SAM" id="Phobius"/>
    </source>
</evidence>
<evidence type="ECO:0000313" key="3">
    <source>
        <dbReference type="Proteomes" id="UP001436297"/>
    </source>
</evidence>
<sequence length="140" mass="15808">MRKSSFNELQTFILVFGLGVFLLFRGLFWFAEQEKVLNDSPFYVALHEIMPIWVWGIIAMILSLILASSAWFIPRQKVNNVCNTLMLIGGLGNAILYFLMTSASIYNSINWLSTAQFSVLTVVCGAIGFMGGAEIYDRRH</sequence>
<protein>
    <recommendedName>
        <fullName evidence="4">DUF1761 domain-containing protein</fullName>
    </recommendedName>
</protein>
<keyword evidence="1" id="KW-1133">Transmembrane helix</keyword>
<name>A0ABZ3EAV4_9STAP</name>
<keyword evidence="1" id="KW-0472">Membrane</keyword>
<feature type="transmembrane region" description="Helical" evidence="1">
    <location>
        <begin position="12"/>
        <end position="32"/>
    </location>
</feature>
<evidence type="ECO:0008006" key="4">
    <source>
        <dbReference type="Google" id="ProtNLM"/>
    </source>
</evidence>
<feature type="transmembrane region" description="Helical" evidence="1">
    <location>
        <begin position="52"/>
        <end position="73"/>
    </location>
</feature>
<dbReference type="EMBL" id="CP128355">
    <property type="protein sequence ID" value="XAF69632.1"/>
    <property type="molecule type" value="Genomic_DNA"/>
</dbReference>
<feature type="transmembrane region" description="Helical" evidence="1">
    <location>
        <begin position="115"/>
        <end position="136"/>
    </location>
</feature>
<evidence type="ECO:0000313" key="2">
    <source>
        <dbReference type="EMBL" id="XAF69632.1"/>
    </source>
</evidence>
<proteinExistence type="predicted"/>
<keyword evidence="1" id="KW-0812">Transmembrane</keyword>
<dbReference type="RefSeq" id="WP_342610266.1">
    <property type="nucleotide sequence ID" value="NZ_CP128355.1"/>
</dbReference>
<reference evidence="2 3" key="1">
    <citation type="journal article" date="2024" name="Pathogens">
        <title>Staphylococcus hsinchuensis sp. nov., Isolated from Soymilk.</title>
        <authorList>
            <person name="Wang Y.T."/>
            <person name="Lin Y.C."/>
            <person name="Hsieh Y.H."/>
            <person name="Lin Y.T."/>
            <person name="Hamada M."/>
            <person name="Chen C.C."/>
            <person name="Liou J.S."/>
            <person name="Lee A.Y."/>
            <person name="Zhang W.L."/>
            <person name="Chen Y.T."/>
            <person name="Huang C.H."/>
        </authorList>
    </citation>
    <scope>NUCLEOTIDE SEQUENCE [LARGE SCALE GENOMIC DNA]</scope>
    <source>
        <strain evidence="2 3">H164</strain>
    </source>
</reference>
<feature type="transmembrane region" description="Helical" evidence="1">
    <location>
        <begin position="85"/>
        <end position="109"/>
    </location>
</feature>
<gene>
    <name evidence="2" type="ORF">QQM35_06025</name>
</gene>
<keyword evidence="3" id="KW-1185">Reference proteome</keyword>
<accession>A0ABZ3EAV4</accession>
<organism evidence="2 3">
    <name type="scientific">Staphylococcus hsinchuensis</name>
    <dbReference type="NCBI Taxonomy" id="3051183"/>
    <lineage>
        <taxon>Bacteria</taxon>
        <taxon>Bacillati</taxon>
        <taxon>Bacillota</taxon>
        <taxon>Bacilli</taxon>
        <taxon>Bacillales</taxon>
        <taxon>Staphylococcaceae</taxon>
        <taxon>Staphylococcus</taxon>
    </lineage>
</organism>
<dbReference type="Proteomes" id="UP001436297">
    <property type="component" value="Chromosome"/>
</dbReference>